<sequence length="377" mass="39490">MVFIKKRSRGKILLQMQGNQLFKMGAKKSVKKSMKNSIKKLRKKSVKNLVKNLVKKSASMQKGKFVKNTSKKGFISSVMRGGSVPKPEGAPKSKGATEDIKPKGNGNPLEGNKKQPDGPVKPPDGPVKPLEGPVKFNNLKTNGQPPKSPDAPGTPGTPGTPVDPVAAAAAVVAGVVVPAPGGLTGMFESIKSMVKSNPEMISQLLEAYKANQFKILSQQQQNRKANTSTAATTKKANNLKGQLKELQNPKPTPTTMLSRIFAGFGGKGSIAERAKRSKEIINELMALDKLAKGTNGQHTNSTATSIAKALSKLYSGSWNNTKPDANSVAAGNAVNGIKLDTAANGTKLVEGNGNGPKSGEGNEPKNDTSAAPSGIPP</sequence>
<feature type="region of interest" description="Disordered" evidence="1">
    <location>
        <begin position="76"/>
        <end position="162"/>
    </location>
</feature>
<dbReference type="AlphaFoldDB" id="A0A6C0HM17"/>
<feature type="compositionally biased region" description="Low complexity" evidence="1">
    <location>
        <begin position="150"/>
        <end position="162"/>
    </location>
</feature>
<name>A0A6C0HM17_9ZZZZ</name>
<dbReference type="EMBL" id="MN739979">
    <property type="protein sequence ID" value="QHT81176.1"/>
    <property type="molecule type" value="Genomic_DNA"/>
</dbReference>
<protein>
    <submittedName>
        <fullName evidence="2">Uncharacterized protein</fullName>
    </submittedName>
</protein>
<feature type="compositionally biased region" description="Basic and acidic residues" evidence="1">
    <location>
        <begin position="89"/>
        <end position="102"/>
    </location>
</feature>
<evidence type="ECO:0000313" key="2">
    <source>
        <dbReference type="EMBL" id="QHT81176.1"/>
    </source>
</evidence>
<accession>A0A6C0HM17</accession>
<reference evidence="2" key="1">
    <citation type="journal article" date="2020" name="Nature">
        <title>Giant virus diversity and host interactions through global metagenomics.</title>
        <authorList>
            <person name="Schulz F."/>
            <person name="Roux S."/>
            <person name="Paez-Espino D."/>
            <person name="Jungbluth S."/>
            <person name="Walsh D.A."/>
            <person name="Denef V.J."/>
            <person name="McMahon K.D."/>
            <person name="Konstantinidis K.T."/>
            <person name="Eloe-Fadrosh E.A."/>
            <person name="Kyrpides N.C."/>
            <person name="Woyke T."/>
        </authorList>
    </citation>
    <scope>NUCLEOTIDE SEQUENCE</scope>
    <source>
        <strain evidence="2">GVMAG-M-3300023184-13</strain>
    </source>
</reference>
<evidence type="ECO:0000256" key="1">
    <source>
        <dbReference type="SAM" id="MobiDB-lite"/>
    </source>
</evidence>
<feature type="region of interest" description="Disordered" evidence="1">
    <location>
        <begin position="342"/>
        <end position="377"/>
    </location>
</feature>
<organism evidence="2">
    <name type="scientific">viral metagenome</name>
    <dbReference type="NCBI Taxonomy" id="1070528"/>
    <lineage>
        <taxon>unclassified sequences</taxon>
        <taxon>metagenomes</taxon>
        <taxon>organismal metagenomes</taxon>
    </lineage>
</organism>
<proteinExistence type="predicted"/>